<keyword evidence="6 10" id="KW-0560">Oxidoreductase</keyword>
<dbReference type="GO" id="GO:0016705">
    <property type="term" value="F:oxidoreductase activity, acting on paired donors, with incorporation or reduction of molecular oxygen"/>
    <property type="evidence" value="ECO:0007669"/>
    <property type="project" value="InterPro"/>
</dbReference>
<proteinExistence type="inferred from homology"/>
<dbReference type="InterPro" id="IPR002401">
    <property type="entry name" value="Cyt_P450_E_grp-I"/>
</dbReference>
<evidence type="ECO:0000256" key="10">
    <source>
        <dbReference type="RuleBase" id="RU000461"/>
    </source>
</evidence>
<feature type="transmembrane region" description="Helical" evidence="11">
    <location>
        <begin position="6"/>
        <end position="24"/>
    </location>
</feature>
<evidence type="ECO:0000256" key="4">
    <source>
        <dbReference type="ARBA" id="ARBA00022723"/>
    </source>
</evidence>
<keyword evidence="5" id="KW-0521">NADP</keyword>
<dbReference type="PRINTS" id="PR00463">
    <property type="entry name" value="EP450I"/>
</dbReference>
<sequence length="510" mass="56835">MTSLYLLFSTSTVILAFLLLHYFLSKPKSKQLPNPLPPGPAGYPIIGNLLQMGPKPHRTFYALSLKYGPLLHLRAGAVHFVVVSSPALASLLLKTYDANFSDRPYTSGAKYMSFGRRTISMSPYGPRWRLLRKITTMHVLSAKPIDASRRTREEAIKSLITRLAARQGSAVEIGPCIDECITEIMAHSIVGKRFFSGPNVWRVGELKEVSMELITAMGEFVVGDFIPSLKWFDLGGTVAKMKRTFTRLDRFLDGIMQEHRTDLTVGLEDKDEDLLSVLFRLKECDGELIDDDIKGVLADMFIAGTDTAASTVEWALSEMIRSPDMLQQAQQELDLVVGRDRLVSESDIPNMPFLQALVKETFRLHPATPLLLPRTAADGVEFGGYHIPKNATLVVNAWAIGRDEQSWADPLEFKPARFLPGGESELADMKGNNFEFIPFGGGRRICVGMNLGVRMVQIMTAMLVHAYDWALPTGQSPDKLSMEEAFGLSLHRDVPLNVCPKPRLHPRVYE</sequence>
<evidence type="ECO:0000256" key="11">
    <source>
        <dbReference type="SAM" id="Phobius"/>
    </source>
</evidence>
<evidence type="ECO:0000256" key="7">
    <source>
        <dbReference type="ARBA" id="ARBA00023004"/>
    </source>
</evidence>
<dbReference type="PRINTS" id="PR00385">
    <property type="entry name" value="P450"/>
</dbReference>
<name>A0AAX6GPV7_IRIPA</name>
<dbReference type="PANTHER" id="PTHR47944">
    <property type="entry name" value="CYTOCHROME P450 98A9"/>
    <property type="match status" value="1"/>
</dbReference>
<evidence type="ECO:0000256" key="3">
    <source>
        <dbReference type="ARBA" id="ARBA00022617"/>
    </source>
</evidence>
<organism evidence="12 13">
    <name type="scientific">Iris pallida</name>
    <name type="common">Sweet iris</name>
    <dbReference type="NCBI Taxonomy" id="29817"/>
    <lineage>
        <taxon>Eukaryota</taxon>
        <taxon>Viridiplantae</taxon>
        <taxon>Streptophyta</taxon>
        <taxon>Embryophyta</taxon>
        <taxon>Tracheophyta</taxon>
        <taxon>Spermatophyta</taxon>
        <taxon>Magnoliopsida</taxon>
        <taxon>Liliopsida</taxon>
        <taxon>Asparagales</taxon>
        <taxon>Iridaceae</taxon>
        <taxon>Iridoideae</taxon>
        <taxon>Irideae</taxon>
        <taxon>Iris</taxon>
    </lineage>
</organism>
<dbReference type="GO" id="GO:0004497">
    <property type="term" value="F:monooxygenase activity"/>
    <property type="evidence" value="ECO:0007669"/>
    <property type="project" value="UniProtKB-KW"/>
</dbReference>
<keyword evidence="3 9" id="KW-0349">Heme</keyword>
<feature type="binding site" description="axial binding residue" evidence="9">
    <location>
        <position position="446"/>
    </location>
    <ligand>
        <name>heme</name>
        <dbReference type="ChEBI" id="CHEBI:30413"/>
    </ligand>
    <ligandPart>
        <name>Fe</name>
        <dbReference type="ChEBI" id="CHEBI:18248"/>
    </ligandPart>
</feature>
<protein>
    <submittedName>
        <fullName evidence="12">Flavonoid 3'-monooxygenase-like</fullName>
    </submittedName>
</protein>
<dbReference type="InterPro" id="IPR017972">
    <property type="entry name" value="Cyt_P450_CS"/>
</dbReference>
<dbReference type="AlphaFoldDB" id="A0AAX6GPV7"/>
<comment type="cofactor">
    <cofactor evidence="1 9">
        <name>heme</name>
        <dbReference type="ChEBI" id="CHEBI:30413"/>
    </cofactor>
</comment>
<evidence type="ECO:0000256" key="8">
    <source>
        <dbReference type="ARBA" id="ARBA00023033"/>
    </source>
</evidence>
<comment type="similarity">
    <text evidence="2 10">Belongs to the cytochrome P450 family.</text>
</comment>
<keyword evidence="11" id="KW-0472">Membrane</keyword>
<dbReference type="GO" id="GO:0005506">
    <property type="term" value="F:iron ion binding"/>
    <property type="evidence" value="ECO:0007669"/>
    <property type="project" value="InterPro"/>
</dbReference>
<dbReference type="Pfam" id="PF00067">
    <property type="entry name" value="p450"/>
    <property type="match status" value="1"/>
</dbReference>
<evidence type="ECO:0000256" key="6">
    <source>
        <dbReference type="ARBA" id="ARBA00023002"/>
    </source>
</evidence>
<keyword evidence="13" id="KW-1185">Reference proteome</keyword>
<evidence type="ECO:0000313" key="12">
    <source>
        <dbReference type="EMBL" id="KAJ6830770.1"/>
    </source>
</evidence>
<keyword evidence="7 9" id="KW-0408">Iron</keyword>
<keyword evidence="8 10" id="KW-0503">Monooxygenase</keyword>
<evidence type="ECO:0000256" key="5">
    <source>
        <dbReference type="ARBA" id="ARBA00022857"/>
    </source>
</evidence>
<evidence type="ECO:0000313" key="13">
    <source>
        <dbReference type="Proteomes" id="UP001140949"/>
    </source>
</evidence>
<comment type="caution">
    <text evidence="12">The sequence shown here is derived from an EMBL/GenBank/DDBJ whole genome shotgun (WGS) entry which is preliminary data.</text>
</comment>
<dbReference type="Proteomes" id="UP001140949">
    <property type="component" value="Unassembled WGS sequence"/>
</dbReference>
<dbReference type="PANTHER" id="PTHR47944:SF18">
    <property type="entry name" value="FLAVONOID 3'-MONOOXYGENASE"/>
    <property type="match status" value="1"/>
</dbReference>
<evidence type="ECO:0000256" key="9">
    <source>
        <dbReference type="PIRSR" id="PIRSR602401-1"/>
    </source>
</evidence>
<dbReference type="InterPro" id="IPR001128">
    <property type="entry name" value="Cyt_P450"/>
</dbReference>
<accession>A0AAX6GPV7</accession>
<evidence type="ECO:0000256" key="2">
    <source>
        <dbReference type="ARBA" id="ARBA00010617"/>
    </source>
</evidence>
<gene>
    <name evidence="12" type="ORF">M6B38_351335</name>
</gene>
<dbReference type="EMBL" id="JANAVB010017197">
    <property type="protein sequence ID" value="KAJ6830770.1"/>
    <property type="molecule type" value="Genomic_DNA"/>
</dbReference>
<evidence type="ECO:0000256" key="1">
    <source>
        <dbReference type="ARBA" id="ARBA00001971"/>
    </source>
</evidence>
<dbReference type="GO" id="GO:0020037">
    <property type="term" value="F:heme binding"/>
    <property type="evidence" value="ECO:0007669"/>
    <property type="project" value="InterPro"/>
</dbReference>
<dbReference type="PROSITE" id="PS00086">
    <property type="entry name" value="CYTOCHROME_P450"/>
    <property type="match status" value="1"/>
</dbReference>
<reference evidence="12" key="2">
    <citation type="submission" date="2023-04" db="EMBL/GenBank/DDBJ databases">
        <authorList>
            <person name="Bruccoleri R.E."/>
            <person name="Oakeley E.J."/>
            <person name="Faust A.-M."/>
            <person name="Dessus-Babus S."/>
            <person name="Altorfer M."/>
            <person name="Burckhardt D."/>
            <person name="Oertli M."/>
            <person name="Naumann U."/>
            <person name="Petersen F."/>
            <person name="Wong J."/>
        </authorList>
    </citation>
    <scope>NUCLEOTIDE SEQUENCE</scope>
    <source>
        <strain evidence="12">GSM-AAB239-AS_SAM_17_03QT</strain>
        <tissue evidence="12">Leaf</tissue>
    </source>
</reference>
<dbReference type="InterPro" id="IPR036396">
    <property type="entry name" value="Cyt_P450_sf"/>
</dbReference>
<keyword evidence="4 9" id="KW-0479">Metal-binding</keyword>
<dbReference type="SUPFAM" id="SSF48264">
    <property type="entry name" value="Cytochrome P450"/>
    <property type="match status" value="1"/>
</dbReference>
<reference evidence="12" key="1">
    <citation type="journal article" date="2023" name="GigaByte">
        <title>Genome assembly of the bearded iris, Iris pallida Lam.</title>
        <authorList>
            <person name="Bruccoleri R.E."/>
            <person name="Oakeley E.J."/>
            <person name="Faust A.M.E."/>
            <person name="Altorfer M."/>
            <person name="Dessus-Babus S."/>
            <person name="Burckhardt D."/>
            <person name="Oertli M."/>
            <person name="Naumann U."/>
            <person name="Petersen F."/>
            <person name="Wong J."/>
        </authorList>
    </citation>
    <scope>NUCLEOTIDE SEQUENCE</scope>
    <source>
        <strain evidence="12">GSM-AAB239-AS_SAM_17_03QT</strain>
    </source>
</reference>
<keyword evidence="11" id="KW-1133">Transmembrane helix</keyword>
<keyword evidence="11" id="KW-0812">Transmembrane</keyword>
<dbReference type="Gene3D" id="1.10.630.10">
    <property type="entry name" value="Cytochrome P450"/>
    <property type="match status" value="1"/>
</dbReference>
<dbReference type="FunFam" id="1.10.630.10:FF:000126">
    <property type="entry name" value="Predicted protein"/>
    <property type="match status" value="1"/>
</dbReference>